<sequence length="149" mass="15687">MTVTAIPQTPTQDEADAAAKGGRSKKKLIVILVAVLAIGGGGYWFFLKPSPPPGPPKPGDVVTLEPIQVNLSASHYLRVGIALQLVAGAAKVDGSKALDATIEEFSGLPMDAVNDPAKRATYKKALEDKLGKSYDGDVMGVYFTEFVTQ</sequence>
<keyword evidence="11" id="KW-0966">Cell projection</keyword>
<keyword evidence="11" id="KW-0282">Flagellum</keyword>
<evidence type="ECO:0000256" key="7">
    <source>
        <dbReference type="ARBA" id="ARBA00022779"/>
    </source>
</evidence>
<reference evidence="11 12" key="1">
    <citation type="submission" date="2018-11" db="EMBL/GenBank/DDBJ databases">
        <authorList>
            <person name="Li F."/>
        </authorList>
    </citation>
    <scope>NUCLEOTIDE SEQUENCE [LARGE SCALE GENOMIC DNA]</scope>
    <source>
        <strain evidence="11 12">Gsoil 818</strain>
    </source>
</reference>
<comment type="caution">
    <text evidence="11">The sequence shown here is derived from an EMBL/GenBank/DDBJ whole genome shotgun (WGS) entry which is preliminary data.</text>
</comment>
<dbReference type="GO" id="GO:0009425">
    <property type="term" value="C:bacterial-type flagellum basal body"/>
    <property type="evidence" value="ECO:0007669"/>
    <property type="project" value="InterPro"/>
</dbReference>
<dbReference type="GO" id="GO:0071973">
    <property type="term" value="P:bacterial-type flagellum-dependent cell motility"/>
    <property type="evidence" value="ECO:0007669"/>
    <property type="project" value="InterPro"/>
</dbReference>
<keyword evidence="12" id="KW-1185">Reference proteome</keyword>
<comment type="subcellular location">
    <subcellularLocation>
        <location evidence="2">Cell membrane</location>
        <topology evidence="2">Single-pass membrane protein</topology>
    </subcellularLocation>
</comment>
<evidence type="ECO:0000256" key="4">
    <source>
        <dbReference type="ARBA" id="ARBA00022475"/>
    </source>
</evidence>
<comment type="similarity">
    <text evidence="3 10">Belongs to the FliL family.</text>
</comment>
<dbReference type="RefSeq" id="WP_123224091.1">
    <property type="nucleotide sequence ID" value="NZ_RJSF01000043.1"/>
</dbReference>
<keyword evidence="6 10" id="KW-0812">Transmembrane</keyword>
<keyword evidence="4 10" id="KW-1003">Cell membrane</keyword>
<evidence type="ECO:0000256" key="5">
    <source>
        <dbReference type="ARBA" id="ARBA00022500"/>
    </source>
</evidence>
<accession>A0A3N0GKV1</accession>
<gene>
    <name evidence="11" type="ORF">EFL26_16985</name>
</gene>
<dbReference type="EMBL" id="RJSF01000043">
    <property type="protein sequence ID" value="RNM13117.1"/>
    <property type="molecule type" value="Genomic_DNA"/>
</dbReference>
<evidence type="ECO:0000313" key="12">
    <source>
        <dbReference type="Proteomes" id="UP000279994"/>
    </source>
</evidence>
<feature type="transmembrane region" description="Helical" evidence="10">
    <location>
        <begin position="28"/>
        <end position="47"/>
    </location>
</feature>
<keyword evidence="8 10" id="KW-1133">Transmembrane helix</keyword>
<evidence type="ECO:0000256" key="9">
    <source>
        <dbReference type="ARBA" id="ARBA00023136"/>
    </source>
</evidence>
<evidence type="ECO:0000256" key="2">
    <source>
        <dbReference type="ARBA" id="ARBA00004162"/>
    </source>
</evidence>
<dbReference type="Proteomes" id="UP000279994">
    <property type="component" value="Unassembled WGS sequence"/>
</dbReference>
<organism evidence="11 12">
    <name type="scientific">Nocardioides pocheonensis</name>
    <dbReference type="NCBI Taxonomy" id="661485"/>
    <lineage>
        <taxon>Bacteria</taxon>
        <taxon>Bacillati</taxon>
        <taxon>Actinomycetota</taxon>
        <taxon>Actinomycetes</taxon>
        <taxon>Propionibacteriales</taxon>
        <taxon>Nocardioidaceae</taxon>
        <taxon>Nocardioides</taxon>
    </lineage>
</organism>
<dbReference type="OrthoDB" id="3537056at2"/>
<dbReference type="InterPro" id="IPR005503">
    <property type="entry name" value="FliL"/>
</dbReference>
<comment type="function">
    <text evidence="1 10">Controls the rotational direction of flagella during chemotaxis.</text>
</comment>
<keyword evidence="5 10" id="KW-0145">Chemotaxis</keyword>
<keyword evidence="9 10" id="KW-0472">Membrane</keyword>
<evidence type="ECO:0000256" key="3">
    <source>
        <dbReference type="ARBA" id="ARBA00008281"/>
    </source>
</evidence>
<evidence type="ECO:0000256" key="1">
    <source>
        <dbReference type="ARBA" id="ARBA00002254"/>
    </source>
</evidence>
<dbReference type="AlphaFoldDB" id="A0A3N0GKV1"/>
<dbReference type="GO" id="GO:0005886">
    <property type="term" value="C:plasma membrane"/>
    <property type="evidence" value="ECO:0007669"/>
    <property type="project" value="UniProtKB-SubCell"/>
</dbReference>
<evidence type="ECO:0000256" key="6">
    <source>
        <dbReference type="ARBA" id="ARBA00022692"/>
    </source>
</evidence>
<dbReference type="GO" id="GO:0006935">
    <property type="term" value="P:chemotaxis"/>
    <property type="evidence" value="ECO:0007669"/>
    <property type="project" value="UniProtKB-KW"/>
</dbReference>
<dbReference type="Pfam" id="PF03748">
    <property type="entry name" value="FliL"/>
    <property type="match status" value="1"/>
</dbReference>
<name>A0A3N0GKV1_9ACTN</name>
<keyword evidence="11" id="KW-0969">Cilium</keyword>
<evidence type="ECO:0000313" key="11">
    <source>
        <dbReference type="EMBL" id="RNM13117.1"/>
    </source>
</evidence>
<proteinExistence type="inferred from homology"/>
<protein>
    <recommendedName>
        <fullName evidence="10">Flagellar protein FliL</fullName>
    </recommendedName>
</protein>
<evidence type="ECO:0000256" key="8">
    <source>
        <dbReference type="ARBA" id="ARBA00022989"/>
    </source>
</evidence>
<evidence type="ECO:0000256" key="10">
    <source>
        <dbReference type="RuleBase" id="RU364125"/>
    </source>
</evidence>
<keyword evidence="7 10" id="KW-0283">Flagellar rotation</keyword>